<keyword evidence="2" id="KW-0805">Transcription regulation</keyword>
<evidence type="ECO:0000256" key="4">
    <source>
        <dbReference type="ARBA" id="ARBA00023163"/>
    </source>
</evidence>
<evidence type="ECO:0000256" key="5">
    <source>
        <dbReference type="ARBA" id="ARBA00023242"/>
    </source>
</evidence>
<dbReference type="OrthoDB" id="1917565at2759"/>
<dbReference type="CDD" id="cd00018">
    <property type="entry name" value="AP2"/>
    <property type="match status" value="1"/>
</dbReference>
<evidence type="ECO:0000256" key="1">
    <source>
        <dbReference type="ARBA" id="ARBA00004123"/>
    </source>
</evidence>
<evidence type="ECO:0000256" key="3">
    <source>
        <dbReference type="ARBA" id="ARBA00023125"/>
    </source>
</evidence>
<evidence type="ECO:0000313" key="9">
    <source>
        <dbReference type="Proteomes" id="UP000734854"/>
    </source>
</evidence>
<evidence type="ECO:0000259" key="7">
    <source>
        <dbReference type="PROSITE" id="PS51032"/>
    </source>
</evidence>
<keyword evidence="5" id="KW-0539">Nucleus</keyword>
<evidence type="ECO:0000256" key="2">
    <source>
        <dbReference type="ARBA" id="ARBA00023015"/>
    </source>
</evidence>
<gene>
    <name evidence="8" type="ORF">ZIOFF_028935</name>
</gene>
<name>A0A8J5GNP7_ZINOF</name>
<dbReference type="InterPro" id="IPR050913">
    <property type="entry name" value="AP2/ERF_ERF"/>
</dbReference>
<feature type="region of interest" description="Disordered" evidence="6">
    <location>
        <begin position="99"/>
        <end position="122"/>
    </location>
</feature>
<keyword evidence="9" id="KW-1185">Reference proteome</keyword>
<dbReference type="EMBL" id="JACMSC010000008">
    <property type="protein sequence ID" value="KAG6510890.1"/>
    <property type="molecule type" value="Genomic_DNA"/>
</dbReference>
<evidence type="ECO:0000313" key="8">
    <source>
        <dbReference type="EMBL" id="KAG6510890.1"/>
    </source>
</evidence>
<comment type="caution">
    <text evidence="8">The sequence shown here is derived from an EMBL/GenBank/DDBJ whole genome shotgun (WGS) entry which is preliminary data.</text>
</comment>
<dbReference type="GO" id="GO:0005634">
    <property type="term" value="C:nucleus"/>
    <property type="evidence" value="ECO:0007669"/>
    <property type="project" value="UniProtKB-SubCell"/>
</dbReference>
<evidence type="ECO:0000256" key="6">
    <source>
        <dbReference type="SAM" id="MobiDB-lite"/>
    </source>
</evidence>
<protein>
    <recommendedName>
        <fullName evidence="7">AP2/ERF domain-containing protein</fullName>
    </recommendedName>
</protein>
<dbReference type="PROSITE" id="PS51032">
    <property type="entry name" value="AP2_ERF"/>
    <property type="match status" value="1"/>
</dbReference>
<feature type="compositionally biased region" description="Low complexity" evidence="6">
    <location>
        <begin position="107"/>
        <end position="117"/>
    </location>
</feature>
<dbReference type="Pfam" id="PF00847">
    <property type="entry name" value="AP2"/>
    <property type="match status" value="1"/>
</dbReference>
<sequence>MVGARIQQLWSRYRMRRRKKMKILDRPLIVAAKKKIGRKLDDLAEVRSSPVKKIRVLFVDPDATDSDDEGSDLTRKNKQVAREIAVQPIAKPLKTLADQEGEGEKQAAAVASPAAPSCKHKGVRQRRWGKWAAEIRDPIRRARLWLGTFSTSEEATAAYRAAAARLEEEKRCLRPSKPGAAVAEDSASSCLCVLSPSSVLPPATKWWTPKADEEKSIAELFAGEDLIGLDGEAPFLLGELGDDFIGFDGLPLRELPLDGEDLLLDV</sequence>
<organism evidence="8 9">
    <name type="scientific">Zingiber officinale</name>
    <name type="common">Ginger</name>
    <name type="synonym">Amomum zingiber</name>
    <dbReference type="NCBI Taxonomy" id="94328"/>
    <lineage>
        <taxon>Eukaryota</taxon>
        <taxon>Viridiplantae</taxon>
        <taxon>Streptophyta</taxon>
        <taxon>Embryophyta</taxon>
        <taxon>Tracheophyta</taxon>
        <taxon>Spermatophyta</taxon>
        <taxon>Magnoliopsida</taxon>
        <taxon>Liliopsida</taxon>
        <taxon>Zingiberales</taxon>
        <taxon>Zingiberaceae</taxon>
        <taxon>Zingiber</taxon>
    </lineage>
</organism>
<reference evidence="8 9" key="1">
    <citation type="submission" date="2020-08" db="EMBL/GenBank/DDBJ databases">
        <title>Plant Genome Project.</title>
        <authorList>
            <person name="Zhang R.-G."/>
        </authorList>
    </citation>
    <scope>NUCLEOTIDE SEQUENCE [LARGE SCALE GENOMIC DNA]</scope>
    <source>
        <tissue evidence="8">Rhizome</tissue>
    </source>
</reference>
<dbReference type="InterPro" id="IPR001471">
    <property type="entry name" value="AP2/ERF_dom"/>
</dbReference>
<accession>A0A8J5GNP7</accession>
<proteinExistence type="predicted"/>
<keyword evidence="3" id="KW-0238">DNA-binding</keyword>
<feature type="domain" description="AP2/ERF" evidence="7">
    <location>
        <begin position="119"/>
        <end position="176"/>
    </location>
</feature>
<dbReference type="SMART" id="SM00380">
    <property type="entry name" value="AP2"/>
    <property type="match status" value="1"/>
</dbReference>
<dbReference type="GO" id="GO:0003677">
    <property type="term" value="F:DNA binding"/>
    <property type="evidence" value="ECO:0007669"/>
    <property type="project" value="UniProtKB-KW"/>
</dbReference>
<dbReference type="PANTHER" id="PTHR31194:SF202">
    <property type="entry name" value="ETHYLENE-RESPONSIVE TRANSCRIPTION FACTOR ERF070"/>
    <property type="match status" value="1"/>
</dbReference>
<dbReference type="GO" id="GO:0003700">
    <property type="term" value="F:DNA-binding transcription factor activity"/>
    <property type="evidence" value="ECO:0007669"/>
    <property type="project" value="InterPro"/>
</dbReference>
<keyword evidence="4" id="KW-0804">Transcription</keyword>
<dbReference type="AlphaFoldDB" id="A0A8J5GNP7"/>
<comment type="subcellular location">
    <subcellularLocation>
        <location evidence="1">Nucleus</location>
    </subcellularLocation>
</comment>
<dbReference type="Proteomes" id="UP000734854">
    <property type="component" value="Unassembled WGS sequence"/>
</dbReference>
<dbReference type="PANTHER" id="PTHR31194">
    <property type="entry name" value="SHN SHINE , DNA BINDING / TRANSCRIPTION FACTOR"/>
    <property type="match status" value="1"/>
</dbReference>